<dbReference type="InterPro" id="IPR015421">
    <property type="entry name" value="PyrdxlP-dep_Trfase_major"/>
</dbReference>
<dbReference type="InterPro" id="IPR000653">
    <property type="entry name" value="DegT/StrS_aminotransferase"/>
</dbReference>
<dbReference type="Proteomes" id="UP000782880">
    <property type="component" value="Unassembled WGS sequence"/>
</dbReference>
<dbReference type="FunFam" id="3.40.640.10:FF:000037">
    <property type="entry name" value="dTDP-4-amino-4,6-dideoxygalactose transaminase"/>
    <property type="match status" value="1"/>
</dbReference>
<evidence type="ECO:0000313" key="4">
    <source>
        <dbReference type="EMBL" id="HJG27490.1"/>
    </source>
</evidence>
<dbReference type="PANTHER" id="PTHR30244:SF34">
    <property type="entry name" value="DTDP-4-AMINO-4,6-DIDEOXYGALACTOSE TRANSAMINASE"/>
    <property type="match status" value="1"/>
</dbReference>
<dbReference type="GO" id="GO:0000271">
    <property type="term" value="P:polysaccharide biosynthetic process"/>
    <property type="evidence" value="ECO:0007669"/>
    <property type="project" value="TreeGrafter"/>
</dbReference>
<sequence>MIPFNVPPCVGDEIEYVKQAIDSHKICGDGAFTKKCNAWLEERFHAQKVLLTTSGTTALDMAMLLCDLQPGDEVILPSYTFSSTATACVLAGAKLVFVDVRPDTMNIDETKIEAAITDKTKVIMVMHYAGVACEMDTIMEIAHRHNLMVVEDAAQGVMSTYKGKALGTIGDFGCYSFHETKNYSMGEGGALVINNPAYNERAEILREKGTNRAKFFRGQVDKYTWVDFGDSYLPSELNAAYLWAQLLHADEINENRMATWNAYRQAFAPLAQAGKVELQTLPEGCEHNAHMFYIKCKDLAERTALIDYLKQNGILAVFHYIPLHSAPAGLKFGRFDGEDLYTTRESERLVRLPLYYGLTEEDRNKVIEHVLAFYAQ</sequence>
<feature type="active site" description="Proton acceptor" evidence="1">
    <location>
        <position position="181"/>
    </location>
</feature>
<dbReference type="NCBIfam" id="TIGR02379">
    <property type="entry name" value="ECA_wecE"/>
    <property type="match status" value="1"/>
</dbReference>
<dbReference type="EC" id="2.6.1.59" evidence="4"/>
<evidence type="ECO:0000256" key="3">
    <source>
        <dbReference type="RuleBase" id="RU004508"/>
    </source>
</evidence>
<dbReference type="Pfam" id="PF01041">
    <property type="entry name" value="DegT_DnrJ_EryC1"/>
    <property type="match status" value="1"/>
</dbReference>
<dbReference type="InterPro" id="IPR012749">
    <property type="entry name" value="WecE-like"/>
</dbReference>
<feature type="modified residue" description="N6-(pyridoxal phosphate)lysine" evidence="2">
    <location>
        <position position="181"/>
    </location>
</feature>
<dbReference type="Gene3D" id="3.90.1150.10">
    <property type="entry name" value="Aspartate Aminotransferase, domain 1"/>
    <property type="match status" value="1"/>
</dbReference>
<dbReference type="Gene3D" id="3.40.640.10">
    <property type="entry name" value="Type I PLP-dependent aspartate aminotransferase-like (Major domain)"/>
    <property type="match status" value="1"/>
</dbReference>
<comment type="caution">
    <text evidence="4">The sequence shown here is derived from an EMBL/GenBank/DDBJ whole genome shotgun (WGS) entry which is preliminary data.</text>
</comment>
<gene>
    <name evidence="4" type="primary">rffA</name>
    <name evidence="4" type="synonym">fcnA</name>
    <name evidence="4" type="synonym">wecE</name>
    <name evidence="4" type="ORF">K8V20_02425</name>
</gene>
<reference evidence="4" key="1">
    <citation type="journal article" date="2021" name="PeerJ">
        <title>Extensive microbial diversity within the chicken gut microbiome revealed by metagenomics and culture.</title>
        <authorList>
            <person name="Gilroy R."/>
            <person name="Ravi A."/>
            <person name="Getino M."/>
            <person name="Pursley I."/>
            <person name="Horton D.L."/>
            <person name="Alikhan N.F."/>
            <person name="Baker D."/>
            <person name="Gharbi K."/>
            <person name="Hall N."/>
            <person name="Watson M."/>
            <person name="Adriaenssens E.M."/>
            <person name="Foster-Nyarko E."/>
            <person name="Jarju S."/>
            <person name="Secka A."/>
            <person name="Antonio M."/>
            <person name="Oren A."/>
            <person name="Chaudhuri R.R."/>
            <person name="La Ragione R."/>
            <person name="Hildebrand F."/>
            <person name="Pallen M.J."/>
        </authorList>
    </citation>
    <scope>NUCLEOTIDE SEQUENCE</scope>
    <source>
        <strain evidence="4">ChiBcec21-2208</strain>
    </source>
</reference>
<dbReference type="CDD" id="cd00616">
    <property type="entry name" value="AHBA_syn"/>
    <property type="match status" value="1"/>
</dbReference>
<dbReference type="GO" id="GO:0030170">
    <property type="term" value="F:pyridoxal phosphate binding"/>
    <property type="evidence" value="ECO:0007669"/>
    <property type="project" value="TreeGrafter"/>
</dbReference>
<dbReference type="SUPFAM" id="SSF53383">
    <property type="entry name" value="PLP-dependent transferases"/>
    <property type="match status" value="1"/>
</dbReference>
<evidence type="ECO:0000256" key="2">
    <source>
        <dbReference type="PIRSR" id="PIRSR000390-2"/>
    </source>
</evidence>
<dbReference type="NCBIfam" id="NF008687">
    <property type="entry name" value="PRK11706.1"/>
    <property type="match status" value="1"/>
</dbReference>
<comment type="similarity">
    <text evidence="3">Belongs to the DegT/DnrJ/EryC1 family.</text>
</comment>
<dbReference type="EMBL" id="DYVE01000066">
    <property type="protein sequence ID" value="HJG27490.1"/>
    <property type="molecule type" value="Genomic_DNA"/>
</dbReference>
<dbReference type="PIRSF" id="PIRSF000390">
    <property type="entry name" value="PLP_StrS"/>
    <property type="match status" value="1"/>
</dbReference>
<dbReference type="InterPro" id="IPR015424">
    <property type="entry name" value="PyrdxlP-dep_Trfase"/>
</dbReference>
<dbReference type="PANTHER" id="PTHR30244">
    <property type="entry name" value="TRANSAMINASE"/>
    <property type="match status" value="1"/>
</dbReference>
<dbReference type="GO" id="GO:0019180">
    <property type="term" value="F:dTDP-4-amino-4,6-dideoxygalactose transaminase activity"/>
    <property type="evidence" value="ECO:0007669"/>
    <property type="project" value="UniProtKB-EC"/>
</dbReference>
<accession>A0A921LNB7</accession>
<reference evidence="4" key="2">
    <citation type="submission" date="2021-09" db="EMBL/GenBank/DDBJ databases">
        <authorList>
            <person name="Gilroy R."/>
        </authorList>
    </citation>
    <scope>NUCLEOTIDE SEQUENCE</scope>
    <source>
        <strain evidence="4">ChiBcec21-2208</strain>
    </source>
</reference>
<evidence type="ECO:0000313" key="5">
    <source>
        <dbReference type="Proteomes" id="UP000782880"/>
    </source>
</evidence>
<dbReference type="AlphaFoldDB" id="A0A921LNB7"/>
<protein>
    <submittedName>
        <fullName evidence="4">dTDP-4-amino-4,6-dideoxygalactose transaminase</fullName>
        <ecNumber evidence="4">2.6.1.59</ecNumber>
    </submittedName>
</protein>
<organism evidence="4 5">
    <name type="scientific">Subdoligranulum variabile</name>
    <dbReference type="NCBI Taxonomy" id="214851"/>
    <lineage>
        <taxon>Bacteria</taxon>
        <taxon>Bacillati</taxon>
        <taxon>Bacillota</taxon>
        <taxon>Clostridia</taxon>
        <taxon>Eubacteriales</taxon>
        <taxon>Oscillospiraceae</taxon>
        <taxon>Subdoligranulum</taxon>
    </lineage>
</organism>
<name>A0A921LNB7_9FIRM</name>
<keyword evidence="4" id="KW-0032">Aminotransferase</keyword>
<evidence type="ECO:0000256" key="1">
    <source>
        <dbReference type="PIRSR" id="PIRSR000390-1"/>
    </source>
</evidence>
<keyword evidence="2 3" id="KW-0663">Pyridoxal phosphate</keyword>
<proteinExistence type="inferred from homology"/>
<dbReference type="InterPro" id="IPR015422">
    <property type="entry name" value="PyrdxlP-dep_Trfase_small"/>
</dbReference>
<keyword evidence="4" id="KW-0808">Transferase</keyword>